<name>A0ACB8T621_9AGAM</name>
<dbReference type="EMBL" id="MU277201">
    <property type="protein sequence ID" value="KAI0063922.1"/>
    <property type="molecule type" value="Genomic_DNA"/>
</dbReference>
<reference evidence="1" key="2">
    <citation type="journal article" date="2022" name="New Phytol.">
        <title>Evolutionary transition to the ectomycorrhizal habit in the genomes of a hyperdiverse lineage of mushroom-forming fungi.</title>
        <authorList>
            <person name="Looney B."/>
            <person name="Miyauchi S."/>
            <person name="Morin E."/>
            <person name="Drula E."/>
            <person name="Courty P.E."/>
            <person name="Kohler A."/>
            <person name="Kuo A."/>
            <person name="LaButti K."/>
            <person name="Pangilinan J."/>
            <person name="Lipzen A."/>
            <person name="Riley R."/>
            <person name="Andreopoulos W."/>
            <person name="He G."/>
            <person name="Johnson J."/>
            <person name="Nolan M."/>
            <person name="Tritt A."/>
            <person name="Barry K.W."/>
            <person name="Grigoriev I.V."/>
            <person name="Nagy L.G."/>
            <person name="Hibbett D."/>
            <person name="Henrissat B."/>
            <person name="Matheny P.B."/>
            <person name="Labbe J."/>
            <person name="Martin F.M."/>
        </authorList>
    </citation>
    <scope>NUCLEOTIDE SEQUENCE</scope>
    <source>
        <strain evidence="1">HHB10654</strain>
    </source>
</reference>
<keyword evidence="2" id="KW-1185">Reference proteome</keyword>
<sequence>MNSVPILRPGRRPQQASDCASFDVKGAFDLPGILPLYVLPIVVFSSHFQSTPATEHLRAPKITAGVPSAAVRLRHSPAALVESFFVYMARKWPVVVYPRAPDGRLAPAALTRRVCRILGPRSPRHRVFPTTRTRCGVPFARARANSVSARTSQRTRPSAHDVTRPSLPDCPEPTDRSPSLRAAIGCLHYVGKIERGTETIVIMEVLWRCCTTGLRFFRLLEYRTSREAQHDEVTDRRRSLSSESALTSVYVVFRGYAVC</sequence>
<evidence type="ECO:0000313" key="2">
    <source>
        <dbReference type="Proteomes" id="UP000814140"/>
    </source>
</evidence>
<evidence type="ECO:0000313" key="1">
    <source>
        <dbReference type="EMBL" id="KAI0063922.1"/>
    </source>
</evidence>
<reference evidence="1" key="1">
    <citation type="submission" date="2021-03" db="EMBL/GenBank/DDBJ databases">
        <authorList>
            <consortium name="DOE Joint Genome Institute"/>
            <person name="Ahrendt S."/>
            <person name="Looney B.P."/>
            <person name="Miyauchi S."/>
            <person name="Morin E."/>
            <person name="Drula E."/>
            <person name="Courty P.E."/>
            <person name="Chicoki N."/>
            <person name="Fauchery L."/>
            <person name="Kohler A."/>
            <person name="Kuo A."/>
            <person name="Labutti K."/>
            <person name="Pangilinan J."/>
            <person name="Lipzen A."/>
            <person name="Riley R."/>
            <person name="Andreopoulos W."/>
            <person name="He G."/>
            <person name="Johnson J."/>
            <person name="Barry K.W."/>
            <person name="Grigoriev I.V."/>
            <person name="Nagy L."/>
            <person name="Hibbett D."/>
            <person name="Henrissat B."/>
            <person name="Matheny P.B."/>
            <person name="Labbe J."/>
            <person name="Martin F."/>
        </authorList>
    </citation>
    <scope>NUCLEOTIDE SEQUENCE</scope>
    <source>
        <strain evidence="1">HHB10654</strain>
    </source>
</reference>
<dbReference type="Proteomes" id="UP000814140">
    <property type="component" value="Unassembled WGS sequence"/>
</dbReference>
<organism evidence="1 2">
    <name type="scientific">Artomyces pyxidatus</name>
    <dbReference type="NCBI Taxonomy" id="48021"/>
    <lineage>
        <taxon>Eukaryota</taxon>
        <taxon>Fungi</taxon>
        <taxon>Dikarya</taxon>
        <taxon>Basidiomycota</taxon>
        <taxon>Agaricomycotina</taxon>
        <taxon>Agaricomycetes</taxon>
        <taxon>Russulales</taxon>
        <taxon>Auriscalpiaceae</taxon>
        <taxon>Artomyces</taxon>
    </lineage>
</organism>
<gene>
    <name evidence="1" type="ORF">BV25DRAFT_373037</name>
</gene>
<proteinExistence type="predicted"/>
<comment type="caution">
    <text evidence="1">The sequence shown here is derived from an EMBL/GenBank/DDBJ whole genome shotgun (WGS) entry which is preliminary data.</text>
</comment>
<accession>A0ACB8T621</accession>
<protein>
    <submittedName>
        <fullName evidence="1">Uncharacterized protein</fullName>
    </submittedName>
</protein>